<name>M0AT96_NATA1</name>
<evidence type="ECO:0000313" key="3">
    <source>
        <dbReference type="Proteomes" id="UP000011554"/>
    </source>
</evidence>
<feature type="region of interest" description="Disordered" evidence="1">
    <location>
        <begin position="47"/>
        <end position="96"/>
    </location>
</feature>
<dbReference type="AlphaFoldDB" id="M0AT96"/>
<dbReference type="RefSeq" id="WP_006109667.1">
    <property type="nucleotide sequence ID" value="NZ_AOIO01000030.1"/>
</dbReference>
<comment type="caution">
    <text evidence="2">The sequence shown here is derived from an EMBL/GenBank/DDBJ whole genome shotgun (WGS) entry which is preliminary data.</text>
</comment>
<dbReference type="Proteomes" id="UP000011554">
    <property type="component" value="Unassembled WGS sequence"/>
</dbReference>
<evidence type="ECO:0000313" key="2">
    <source>
        <dbReference type="EMBL" id="ELZ00594.1"/>
    </source>
</evidence>
<reference evidence="2 3" key="1">
    <citation type="journal article" date="2014" name="PLoS Genet.">
        <title>Phylogenetically driven sequencing of extremely halophilic archaea reveals strategies for static and dynamic osmo-response.</title>
        <authorList>
            <person name="Becker E.A."/>
            <person name="Seitzer P.M."/>
            <person name="Tritt A."/>
            <person name="Larsen D."/>
            <person name="Krusor M."/>
            <person name="Yao A.I."/>
            <person name="Wu D."/>
            <person name="Madern D."/>
            <person name="Eisen J.A."/>
            <person name="Darling A.E."/>
            <person name="Facciotti M.T."/>
        </authorList>
    </citation>
    <scope>NUCLEOTIDE SEQUENCE [LARGE SCALE GENOMIC DNA]</scope>
    <source>
        <strain evidence="2 3">DSM 12278</strain>
    </source>
</reference>
<protein>
    <submittedName>
        <fullName evidence="2">Uncharacterized protein</fullName>
    </submittedName>
</protein>
<dbReference type="OrthoDB" id="327300at2157"/>
<sequence>MVPSRDAALSNPTDKQTSSAAPFSRRRALQAGIAALTLPLAGCVSDLADESAPKDGDGDGNETVADTDGTDDETTADDGDQPTEENAAEERDDSVDAALSAVVETYLNAAVEEDTETMSEVSHRLNPLDPAAWEEEGWEFSGGNGDADPDEYETTVRSRDAATDAVFELEGSEFWFDRDELDDDLADERLALLEVSADDPSGGDPTVWVLATENGEWKYLFSGPADDAPDDPSEAFEEPIEDEANDVVEEINWEYDSPASDVNQAAVVLTDSTEIDAERVRVESTVAGGQTGAYDNEEFGATWTGITLYVEVDPAGDQIVVTAIDGDEETVVHREQFEP</sequence>
<dbReference type="eggNOG" id="arCOG01023">
    <property type="taxonomic scope" value="Archaea"/>
</dbReference>
<dbReference type="PATRIC" id="fig|29540.5.peg.2669"/>
<feature type="compositionally biased region" description="Polar residues" evidence="1">
    <location>
        <begin position="10"/>
        <end position="21"/>
    </location>
</feature>
<keyword evidence="3" id="KW-1185">Reference proteome</keyword>
<proteinExistence type="predicted"/>
<dbReference type="EMBL" id="AOIO01000030">
    <property type="protein sequence ID" value="ELZ00594.1"/>
    <property type="molecule type" value="Genomic_DNA"/>
</dbReference>
<dbReference type="STRING" id="29540.C481_13159"/>
<gene>
    <name evidence="2" type="ORF">C481_13159</name>
</gene>
<feature type="compositionally biased region" description="Acidic residues" evidence="1">
    <location>
        <begin position="68"/>
        <end position="95"/>
    </location>
</feature>
<accession>M0AT96</accession>
<organism evidence="2 3">
    <name type="scientific">Natrialba asiatica (strain ATCC 700177 / DSM 12278 / JCM 9576 / FERM P-10747 / NBRC 102637 / 172P1)</name>
    <dbReference type="NCBI Taxonomy" id="29540"/>
    <lineage>
        <taxon>Archaea</taxon>
        <taxon>Methanobacteriati</taxon>
        <taxon>Methanobacteriota</taxon>
        <taxon>Stenosarchaea group</taxon>
        <taxon>Halobacteria</taxon>
        <taxon>Halobacteriales</taxon>
        <taxon>Natrialbaceae</taxon>
        <taxon>Natrialba</taxon>
    </lineage>
</organism>
<feature type="region of interest" description="Disordered" evidence="1">
    <location>
        <begin position="1"/>
        <end position="25"/>
    </location>
</feature>
<evidence type="ECO:0000256" key="1">
    <source>
        <dbReference type="SAM" id="MobiDB-lite"/>
    </source>
</evidence>